<dbReference type="PROSITE" id="PS00455">
    <property type="entry name" value="AMP_BINDING"/>
    <property type="match status" value="1"/>
</dbReference>
<dbReference type="GO" id="GO:0044550">
    <property type="term" value="P:secondary metabolite biosynthetic process"/>
    <property type="evidence" value="ECO:0007669"/>
    <property type="project" value="TreeGrafter"/>
</dbReference>
<dbReference type="GO" id="GO:0005737">
    <property type="term" value="C:cytoplasm"/>
    <property type="evidence" value="ECO:0007669"/>
    <property type="project" value="TreeGrafter"/>
</dbReference>
<reference evidence="2" key="1">
    <citation type="submission" date="2020-10" db="EMBL/GenBank/DDBJ databases">
        <authorList>
            <person name="Gilroy R."/>
        </authorList>
    </citation>
    <scope>NUCLEOTIDE SEQUENCE</scope>
    <source>
        <strain evidence="2">CHK195-4489</strain>
    </source>
</reference>
<dbReference type="Gene3D" id="3.40.50.12780">
    <property type="entry name" value="N-terminal domain of ligase-like"/>
    <property type="match status" value="1"/>
</dbReference>
<dbReference type="InterPro" id="IPR042099">
    <property type="entry name" value="ANL_N_sf"/>
</dbReference>
<dbReference type="Proteomes" id="UP000824089">
    <property type="component" value="Unassembled WGS sequence"/>
</dbReference>
<dbReference type="InterPro" id="IPR045851">
    <property type="entry name" value="AMP-bd_C_sf"/>
</dbReference>
<evidence type="ECO:0000259" key="1">
    <source>
        <dbReference type="Pfam" id="PF00501"/>
    </source>
</evidence>
<dbReference type="PANTHER" id="PTHR45527">
    <property type="entry name" value="NONRIBOSOMAL PEPTIDE SYNTHETASE"/>
    <property type="match status" value="1"/>
</dbReference>
<dbReference type="InterPro" id="IPR000873">
    <property type="entry name" value="AMP-dep_synth/lig_dom"/>
</dbReference>
<sequence length="524" mass="58687">MGPVLHGIKKGGSSVNRISVLSYLDETYLKYPDKTAFFSEAGNMTFLQLYQYSRSAGSYLADSGYYRKPIVVFMRKSSEMIAAFLGVVRGGCYYVPIDEEMPEHRIALIFETLRPELVICDGTTARAAQELQSSAAAPFRIVNSTELRGYPVNEPALAAVEEKAIDTDPIYIVFTSGSTGIPKGVVACHRSVIDYIENLSEILQISDDTVFGNQAPLYVDACLKEIYPTLKYGASTYLIPKQLFMFPVKLVEYLNEHQINTICWVVPALTLISSLGTFKTVVPEALRTVAFGSEVFPVKQFNLWKRQLPKTRFINLYGPTEATGMSCYYEATREFGPEEAIPIGRPFRNTEILLLDEENKPAAPGQAGEICIRGTSLTLGYYRDFARTDASFVQNPLNDSYHELIYRTGDLGRYNERGELMFLSRKDYQIKHMGHRIELGEIEMLANRSAGVECSCCIFDKERSKIILYYVGAAEESALLAELKSRLPRYMLPGAIRRISAVPLTANGKIDRLALMALYQQEGN</sequence>
<gene>
    <name evidence="2" type="ORF">IAD50_05460</name>
</gene>
<dbReference type="PANTHER" id="PTHR45527:SF1">
    <property type="entry name" value="FATTY ACID SYNTHASE"/>
    <property type="match status" value="1"/>
</dbReference>
<organism evidence="2 3">
    <name type="scientific">Candidatus Egerieisoma faecipullorum</name>
    <dbReference type="NCBI Taxonomy" id="2840963"/>
    <lineage>
        <taxon>Bacteria</taxon>
        <taxon>Bacillati</taxon>
        <taxon>Bacillota</taxon>
        <taxon>Clostridia</taxon>
        <taxon>Eubacteriales</taxon>
        <taxon>Clostridiaceae</taxon>
        <taxon>Clostridiaceae incertae sedis</taxon>
        <taxon>Candidatus Egerieisoma</taxon>
    </lineage>
</organism>
<dbReference type="GO" id="GO:0031177">
    <property type="term" value="F:phosphopantetheine binding"/>
    <property type="evidence" value="ECO:0007669"/>
    <property type="project" value="TreeGrafter"/>
</dbReference>
<reference evidence="2" key="2">
    <citation type="journal article" date="2021" name="PeerJ">
        <title>Extensive microbial diversity within the chicken gut microbiome revealed by metagenomics and culture.</title>
        <authorList>
            <person name="Gilroy R."/>
            <person name="Ravi A."/>
            <person name="Getino M."/>
            <person name="Pursley I."/>
            <person name="Horton D.L."/>
            <person name="Alikhan N.F."/>
            <person name="Baker D."/>
            <person name="Gharbi K."/>
            <person name="Hall N."/>
            <person name="Watson M."/>
            <person name="Adriaenssens E.M."/>
            <person name="Foster-Nyarko E."/>
            <person name="Jarju S."/>
            <person name="Secka A."/>
            <person name="Antonio M."/>
            <person name="Oren A."/>
            <person name="Chaudhuri R.R."/>
            <person name="La Ragione R."/>
            <person name="Hildebrand F."/>
            <person name="Pallen M.J."/>
        </authorList>
    </citation>
    <scope>NUCLEOTIDE SEQUENCE</scope>
    <source>
        <strain evidence="2">CHK195-4489</strain>
    </source>
</reference>
<dbReference type="EMBL" id="DVMM01000111">
    <property type="protein sequence ID" value="HIU29727.1"/>
    <property type="molecule type" value="Genomic_DNA"/>
</dbReference>
<comment type="caution">
    <text evidence="2">The sequence shown here is derived from an EMBL/GenBank/DDBJ whole genome shotgun (WGS) entry which is preliminary data.</text>
</comment>
<dbReference type="InterPro" id="IPR020845">
    <property type="entry name" value="AMP-binding_CS"/>
</dbReference>
<name>A0A9D1I8Q0_9CLOT</name>
<dbReference type="InterPro" id="IPR010071">
    <property type="entry name" value="AA_adenyl_dom"/>
</dbReference>
<proteinExistence type="predicted"/>
<dbReference type="AlphaFoldDB" id="A0A9D1I8Q0"/>
<dbReference type="CDD" id="cd05930">
    <property type="entry name" value="A_NRPS"/>
    <property type="match status" value="1"/>
</dbReference>
<dbReference type="Gene3D" id="3.30.300.30">
    <property type="match status" value="1"/>
</dbReference>
<dbReference type="Pfam" id="PF00501">
    <property type="entry name" value="AMP-binding"/>
    <property type="match status" value="1"/>
</dbReference>
<feature type="domain" description="AMP-dependent synthetase/ligase" evidence="1">
    <location>
        <begin position="27"/>
        <end position="382"/>
    </location>
</feature>
<dbReference type="NCBIfam" id="TIGR01733">
    <property type="entry name" value="AA-adenyl-dom"/>
    <property type="match status" value="1"/>
</dbReference>
<evidence type="ECO:0000313" key="2">
    <source>
        <dbReference type="EMBL" id="HIU29727.1"/>
    </source>
</evidence>
<dbReference type="GO" id="GO:0043041">
    <property type="term" value="P:amino acid activation for nonribosomal peptide biosynthetic process"/>
    <property type="evidence" value="ECO:0007669"/>
    <property type="project" value="TreeGrafter"/>
</dbReference>
<dbReference type="SUPFAM" id="SSF56801">
    <property type="entry name" value="Acetyl-CoA synthetase-like"/>
    <property type="match status" value="1"/>
</dbReference>
<accession>A0A9D1I8Q0</accession>
<protein>
    <submittedName>
        <fullName evidence="2">Amino acid adenylation domain-containing protein</fullName>
    </submittedName>
</protein>
<evidence type="ECO:0000313" key="3">
    <source>
        <dbReference type="Proteomes" id="UP000824089"/>
    </source>
</evidence>